<feature type="domain" description="PNPLA" evidence="3">
    <location>
        <begin position="5"/>
        <end position="197"/>
    </location>
</feature>
<keyword evidence="2" id="KW-0442">Lipid degradation</keyword>
<keyword evidence="1 2" id="KW-0443">Lipid metabolism</keyword>
<protein>
    <recommendedName>
        <fullName evidence="3">PNPLA domain-containing protein</fullName>
    </recommendedName>
</protein>
<evidence type="ECO:0000256" key="2">
    <source>
        <dbReference type="PROSITE-ProRule" id="PRU01161"/>
    </source>
</evidence>
<dbReference type="Pfam" id="PF01734">
    <property type="entry name" value="Patatin"/>
    <property type="match status" value="1"/>
</dbReference>
<proteinExistence type="predicted"/>
<dbReference type="GO" id="GO:0016042">
    <property type="term" value="P:lipid catabolic process"/>
    <property type="evidence" value="ECO:0007669"/>
    <property type="project" value="UniProtKB-UniRule"/>
</dbReference>
<name>A0A1S2LU56_9BACI</name>
<evidence type="ECO:0000313" key="4">
    <source>
        <dbReference type="EMBL" id="OIJ16048.1"/>
    </source>
</evidence>
<feature type="short sequence motif" description="GXSXG" evidence="2">
    <location>
        <begin position="36"/>
        <end position="40"/>
    </location>
</feature>
<dbReference type="SUPFAM" id="SSF52151">
    <property type="entry name" value="FabD/lysophospholipase-like"/>
    <property type="match status" value="1"/>
</dbReference>
<dbReference type="RefSeq" id="WP_071311973.1">
    <property type="nucleotide sequence ID" value="NZ_MLQQ01000001.1"/>
</dbReference>
<evidence type="ECO:0000259" key="3">
    <source>
        <dbReference type="PROSITE" id="PS51635"/>
    </source>
</evidence>
<reference evidence="4 5" key="1">
    <citation type="submission" date="2016-10" db="EMBL/GenBank/DDBJ databases">
        <title>Draft genome sequences of four alkaliphilic bacteria belonging to the Anaerobacillus genus.</title>
        <authorList>
            <person name="Bassil N.M."/>
            <person name="Lloyd J.R."/>
        </authorList>
    </citation>
    <scope>NUCLEOTIDE SEQUENCE [LARGE SCALE GENOMIC DNA]</scope>
    <source>
        <strain evidence="4 5">DSM 15340</strain>
    </source>
</reference>
<dbReference type="Gene3D" id="3.40.1090.10">
    <property type="entry name" value="Cytosolic phospholipase A2 catalytic domain"/>
    <property type="match status" value="2"/>
</dbReference>
<comment type="caution">
    <text evidence="2">Lacks conserved residue(s) required for the propagation of feature annotation.</text>
</comment>
<feature type="active site" description="Proton acceptor" evidence="2">
    <location>
        <position position="184"/>
    </location>
</feature>
<dbReference type="CDD" id="cd07207">
    <property type="entry name" value="Pat_ExoU_VipD_like"/>
    <property type="match status" value="1"/>
</dbReference>
<dbReference type="EMBL" id="MLQQ01000001">
    <property type="protein sequence ID" value="OIJ16048.1"/>
    <property type="molecule type" value="Genomic_DNA"/>
</dbReference>
<keyword evidence="2" id="KW-0378">Hydrolase</keyword>
<gene>
    <name evidence="4" type="ORF">BKP35_03440</name>
</gene>
<dbReference type="OrthoDB" id="9770965at2"/>
<evidence type="ECO:0000256" key="1">
    <source>
        <dbReference type="ARBA" id="ARBA00023098"/>
    </source>
</evidence>
<dbReference type="Proteomes" id="UP000180098">
    <property type="component" value="Unassembled WGS sequence"/>
</dbReference>
<dbReference type="PANTHER" id="PTHR46394:SF1">
    <property type="entry name" value="PNPLA DOMAIN-CONTAINING PROTEIN"/>
    <property type="match status" value="1"/>
</dbReference>
<dbReference type="PROSITE" id="PS51635">
    <property type="entry name" value="PNPLA"/>
    <property type="match status" value="1"/>
</dbReference>
<accession>A0A1S2LU56</accession>
<feature type="active site" description="Nucleophile" evidence="2">
    <location>
        <position position="38"/>
    </location>
</feature>
<feature type="short sequence motif" description="DGA/G" evidence="2">
    <location>
        <begin position="184"/>
        <end position="186"/>
    </location>
</feature>
<sequence>MQFDGVFAGGGIKAIAFIGALEEMEQKGFTFNRLAGTSAGGIFSALIKAGYTSSELKNEVESVDFQQFLDPKPSIIPFSFMKWLGLYKRLGLYKGVEFENWLTEMLKKKGISTFGDIEKGSLKLIASDLTQGRLVVLPDDLPDYGLVPEKFSIARAVRMSSSLPYFFEPIKIYNGKGEVSIFVDGGLLSNFPMWLFMNKKGGKLKRPVIGFNLTPDLDKVKPNEINNAIEMFTSLFKTMRTAHDLRYISEEHAKNIVFIPVDNVNTTDFNLKIKEKETLIDLGRNKTEAFLKSWH</sequence>
<dbReference type="InterPro" id="IPR016035">
    <property type="entry name" value="Acyl_Trfase/lysoPLipase"/>
</dbReference>
<keyword evidence="5" id="KW-1185">Reference proteome</keyword>
<dbReference type="PANTHER" id="PTHR46394">
    <property type="entry name" value="ANNEXIN"/>
    <property type="match status" value="1"/>
</dbReference>
<dbReference type="AlphaFoldDB" id="A0A1S2LU56"/>
<dbReference type="InterPro" id="IPR052580">
    <property type="entry name" value="Lipid_Hydrolase"/>
</dbReference>
<dbReference type="InterPro" id="IPR002641">
    <property type="entry name" value="PNPLA_dom"/>
</dbReference>
<organism evidence="4 5">
    <name type="scientific">Anaerobacillus arseniciselenatis</name>
    <dbReference type="NCBI Taxonomy" id="85682"/>
    <lineage>
        <taxon>Bacteria</taxon>
        <taxon>Bacillati</taxon>
        <taxon>Bacillota</taxon>
        <taxon>Bacilli</taxon>
        <taxon>Bacillales</taxon>
        <taxon>Bacillaceae</taxon>
        <taxon>Anaerobacillus</taxon>
    </lineage>
</organism>
<evidence type="ECO:0000313" key="5">
    <source>
        <dbReference type="Proteomes" id="UP000180098"/>
    </source>
</evidence>
<comment type="caution">
    <text evidence="4">The sequence shown here is derived from an EMBL/GenBank/DDBJ whole genome shotgun (WGS) entry which is preliminary data.</text>
</comment>
<dbReference type="GO" id="GO:0016787">
    <property type="term" value="F:hydrolase activity"/>
    <property type="evidence" value="ECO:0007669"/>
    <property type="project" value="UniProtKB-UniRule"/>
</dbReference>